<organism evidence="1 2">
    <name type="scientific">Haloferula helveola</name>
    <dbReference type="NCBI Taxonomy" id="490095"/>
    <lineage>
        <taxon>Bacteria</taxon>
        <taxon>Pseudomonadati</taxon>
        <taxon>Verrucomicrobiota</taxon>
        <taxon>Verrucomicrobiia</taxon>
        <taxon>Verrucomicrobiales</taxon>
        <taxon>Verrucomicrobiaceae</taxon>
        <taxon>Haloferula</taxon>
    </lineage>
</organism>
<dbReference type="RefSeq" id="WP_338685550.1">
    <property type="nucleotide sequence ID" value="NZ_AP024702.1"/>
</dbReference>
<evidence type="ECO:0000313" key="1">
    <source>
        <dbReference type="EMBL" id="BCX49092.1"/>
    </source>
</evidence>
<dbReference type="EMBL" id="AP024702">
    <property type="protein sequence ID" value="BCX49092.1"/>
    <property type="molecule type" value="Genomic_DNA"/>
</dbReference>
<protein>
    <submittedName>
        <fullName evidence="1">Uncharacterized protein</fullName>
    </submittedName>
</protein>
<accession>A0ABN6H5Z1</accession>
<reference evidence="1 2" key="1">
    <citation type="submission" date="2021-06" db="EMBL/GenBank/DDBJ databases">
        <title>Complete genome of Haloferula helveola possessing various polysaccharide degrading enzymes.</title>
        <authorList>
            <person name="Takami H."/>
            <person name="Huang C."/>
            <person name="Hamasaki K."/>
        </authorList>
    </citation>
    <scope>NUCLEOTIDE SEQUENCE [LARGE SCALE GENOMIC DNA]</scope>
    <source>
        <strain evidence="1 2">CN-1</strain>
    </source>
</reference>
<keyword evidence="2" id="KW-1185">Reference proteome</keyword>
<dbReference type="Proteomes" id="UP001374893">
    <property type="component" value="Chromosome"/>
</dbReference>
<sequence length="262" mass="29451">MNASSKIASLALALLIAELDAASRLADRVQAAHTALLEDRREALPSLSDPFGVPAPARVVLEHSNERFRQVGAWRGNVVATVFWIGEEPTVNNPTPNHASAWDPNWEANFGGYDDPQRRNGLLPAGFVPRLNPFYIALPYNDIGSDWRHRPEASEVIPWFWRDYRGEGISVCKGRWIAVHLDGKVCYAQWEDVGPFQTDHWQYVFNGEEPRDNRNGGAGIDISPAVRDYLGVRSGERVQWRFVEARDVPPGPWKTWTAAPSR</sequence>
<name>A0ABN6H5Z1_9BACT</name>
<gene>
    <name evidence="1" type="ORF">HAHE_30000</name>
</gene>
<proteinExistence type="predicted"/>
<evidence type="ECO:0000313" key="2">
    <source>
        <dbReference type="Proteomes" id="UP001374893"/>
    </source>
</evidence>